<reference evidence="2" key="1">
    <citation type="submission" date="2021-02" db="EMBL/GenBank/DDBJ databases">
        <authorList>
            <person name="Nowell W R."/>
        </authorList>
    </citation>
    <scope>NUCLEOTIDE SEQUENCE</scope>
</reference>
<feature type="compositionally biased region" description="Basic and acidic residues" evidence="1">
    <location>
        <begin position="59"/>
        <end position="74"/>
    </location>
</feature>
<dbReference type="Proteomes" id="UP000663842">
    <property type="component" value="Unassembled WGS sequence"/>
</dbReference>
<sequence>MLSSRRSVKKIVFDIIEILQDAIDLFIGESDNIVDEFEKMIDKHKNLIGEEYSDSDNEEYSKNESENEESYEKPKAKKINKKEMDECKHTLRKDPKCIVCSLIADVNFYIKAKHPEQILRIIEKEFVKTIEKDFTEIKDKNSFNENKFKKIRTIVGEEDLKSIIEIDIKKLKEDYDILKHVIDTINATIESYCQHENTIEIEDQSGGNIEINHICINCSMIVKSNIIFQNLEQYKRKKTYTTGNYIKKVMMEYEGKFKTEIKENFKQILDLHKQLECTYLQIRDPKRKKSLNVQYQLYKLLQLCGVDCKITDFKIPFKRIIQFEEHKIMWKQICDINKW</sequence>
<organism evidence="2 3">
    <name type="scientific">Rotaria magnacalcarata</name>
    <dbReference type="NCBI Taxonomy" id="392030"/>
    <lineage>
        <taxon>Eukaryota</taxon>
        <taxon>Metazoa</taxon>
        <taxon>Spiralia</taxon>
        <taxon>Gnathifera</taxon>
        <taxon>Rotifera</taxon>
        <taxon>Eurotatoria</taxon>
        <taxon>Bdelloidea</taxon>
        <taxon>Philodinida</taxon>
        <taxon>Philodinidae</taxon>
        <taxon>Rotaria</taxon>
    </lineage>
</organism>
<dbReference type="AlphaFoldDB" id="A0A819WM85"/>
<evidence type="ECO:0000313" key="2">
    <source>
        <dbReference type="EMBL" id="CAF4126886.1"/>
    </source>
</evidence>
<gene>
    <name evidence="2" type="ORF">UXM345_LOCUS23753</name>
</gene>
<accession>A0A819WM85</accession>
<protein>
    <submittedName>
        <fullName evidence="2">Uncharacterized protein</fullName>
    </submittedName>
</protein>
<evidence type="ECO:0000313" key="3">
    <source>
        <dbReference type="Proteomes" id="UP000663842"/>
    </source>
</evidence>
<dbReference type="EMBL" id="CAJOBF010004166">
    <property type="protein sequence ID" value="CAF4126886.1"/>
    <property type="molecule type" value="Genomic_DNA"/>
</dbReference>
<feature type="region of interest" description="Disordered" evidence="1">
    <location>
        <begin position="52"/>
        <end position="77"/>
    </location>
</feature>
<comment type="caution">
    <text evidence="2">The sequence shown here is derived from an EMBL/GenBank/DDBJ whole genome shotgun (WGS) entry which is preliminary data.</text>
</comment>
<proteinExistence type="predicted"/>
<dbReference type="InterPro" id="IPR007031">
    <property type="entry name" value="Poxvirus_VLTF3"/>
</dbReference>
<dbReference type="GO" id="GO:0046782">
    <property type="term" value="P:regulation of viral transcription"/>
    <property type="evidence" value="ECO:0007669"/>
    <property type="project" value="InterPro"/>
</dbReference>
<evidence type="ECO:0000256" key="1">
    <source>
        <dbReference type="SAM" id="MobiDB-lite"/>
    </source>
</evidence>
<dbReference type="Pfam" id="PF04947">
    <property type="entry name" value="Pox_VLTF3"/>
    <property type="match status" value="1"/>
</dbReference>
<name>A0A819WM85_9BILA</name>